<dbReference type="EMBL" id="JAPMSZ010000007">
    <property type="protein sequence ID" value="KAJ5096021.1"/>
    <property type="molecule type" value="Genomic_DNA"/>
</dbReference>
<evidence type="ECO:0000313" key="2">
    <source>
        <dbReference type="EMBL" id="KAJ5096021.1"/>
    </source>
</evidence>
<organism evidence="2 3">
    <name type="scientific">Penicillium alfredii</name>
    <dbReference type="NCBI Taxonomy" id="1506179"/>
    <lineage>
        <taxon>Eukaryota</taxon>
        <taxon>Fungi</taxon>
        <taxon>Dikarya</taxon>
        <taxon>Ascomycota</taxon>
        <taxon>Pezizomycotina</taxon>
        <taxon>Eurotiomycetes</taxon>
        <taxon>Eurotiomycetidae</taxon>
        <taxon>Eurotiales</taxon>
        <taxon>Aspergillaceae</taxon>
        <taxon>Penicillium</taxon>
    </lineage>
</organism>
<feature type="compositionally biased region" description="Pro residues" evidence="1">
    <location>
        <begin position="56"/>
        <end position="72"/>
    </location>
</feature>
<protein>
    <submittedName>
        <fullName evidence="2">Uncharacterized protein</fullName>
    </submittedName>
</protein>
<feature type="region of interest" description="Disordered" evidence="1">
    <location>
        <begin position="14"/>
        <end position="85"/>
    </location>
</feature>
<comment type="caution">
    <text evidence="2">The sequence shown here is derived from an EMBL/GenBank/DDBJ whole genome shotgun (WGS) entry which is preliminary data.</text>
</comment>
<evidence type="ECO:0000256" key="1">
    <source>
        <dbReference type="SAM" id="MobiDB-lite"/>
    </source>
</evidence>
<dbReference type="Proteomes" id="UP001141434">
    <property type="component" value="Unassembled WGS sequence"/>
</dbReference>
<sequence length="119" mass="12242">MKYAGASALRLAYPDGPSAYGPAPDRLPPVPSSGNLGKRDGPPIPSDLPFSLPFGDFPPLPSDTPTGVPTPLPQSSGSFEKRQALPAPTGLPFSLPFGDFLPFPAAPPPVSLPASLLLK</sequence>
<name>A0A9W9F9D3_9EURO</name>
<proteinExistence type="predicted"/>
<reference evidence="2" key="1">
    <citation type="submission" date="2022-11" db="EMBL/GenBank/DDBJ databases">
        <authorList>
            <person name="Petersen C."/>
        </authorList>
    </citation>
    <scope>NUCLEOTIDE SEQUENCE</scope>
    <source>
        <strain evidence="2">IBT 34128</strain>
    </source>
</reference>
<reference evidence="2" key="2">
    <citation type="journal article" date="2023" name="IMA Fungus">
        <title>Comparative genomic study of the Penicillium genus elucidates a diverse pangenome and 15 lateral gene transfer events.</title>
        <authorList>
            <person name="Petersen C."/>
            <person name="Sorensen T."/>
            <person name="Nielsen M.R."/>
            <person name="Sondergaard T.E."/>
            <person name="Sorensen J.L."/>
            <person name="Fitzpatrick D.A."/>
            <person name="Frisvad J.C."/>
            <person name="Nielsen K.L."/>
        </authorList>
    </citation>
    <scope>NUCLEOTIDE SEQUENCE</scope>
    <source>
        <strain evidence="2">IBT 34128</strain>
    </source>
</reference>
<keyword evidence="3" id="KW-1185">Reference proteome</keyword>
<dbReference type="GeneID" id="81395127"/>
<dbReference type="AlphaFoldDB" id="A0A9W9F9D3"/>
<dbReference type="RefSeq" id="XP_056511572.1">
    <property type="nucleotide sequence ID" value="XM_056655959.1"/>
</dbReference>
<accession>A0A9W9F9D3</accession>
<evidence type="ECO:0000313" key="3">
    <source>
        <dbReference type="Proteomes" id="UP001141434"/>
    </source>
</evidence>
<gene>
    <name evidence="2" type="ORF">NUU61_005377</name>
</gene>